<accession>A0A3B0V8G7</accession>
<dbReference type="PANTHER" id="PTHR30224">
    <property type="entry name" value="ELECTRON TRANSPORT PROTEIN"/>
    <property type="match status" value="1"/>
</dbReference>
<reference evidence="6" key="1">
    <citation type="submission" date="2018-06" db="EMBL/GenBank/DDBJ databases">
        <authorList>
            <person name="Zhirakovskaya E."/>
        </authorList>
    </citation>
    <scope>NUCLEOTIDE SEQUENCE</scope>
</reference>
<feature type="transmembrane region" description="Helical" evidence="4">
    <location>
        <begin position="182"/>
        <end position="205"/>
    </location>
</feature>
<dbReference type="InterPro" id="IPR052378">
    <property type="entry name" value="NosR_regulator"/>
</dbReference>
<evidence type="ECO:0000256" key="2">
    <source>
        <dbReference type="ARBA" id="ARBA00022475"/>
    </source>
</evidence>
<dbReference type="InterPro" id="IPR017896">
    <property type="entry name" value="4Fe4S_Fe-S-bd"/>
</dbReference>
<dbReference type="PROSITE" id="PS00198">
    <property type="entry name" value="4FE4S_FER_1"/>
    <property type="match status" value="1"/>
</dbReference>
<sequence length="343" mass="38048">MKTSAAAIKKIVVDRHRIPALRRLVQAGFGLFTLYAGYRFYLFFQWAAGRSPIFVPSPPAVEGFLPISALVGLKRLVLTGEYDPVHPAGLTIFLAALVIAFLCRKGFCGWICPVGFASNLAAKLGGRLRMRFRPPAWLDFPLLGLKYILLAFFCYLVLWRMNLEQVTAFQRSPYNMVAAGKMLSFFLAPSRLAGGILLFLGLASLVMRNFWCRYLCPYGALLGLVALFSPLRVRRDAGQCIDCKKCEKVCPGAIKVAEKEWVWSSECVGCMECVGVCPREDCLTLTGPGRVRLPAQVQPLTVLAVFFLFWLAAVLSGHWQSVIPPAVFKQFYGMMFSLPPAGI</sequence>
<feature type="domain" description="4Fe-4S ferredoxin-type" evidence="5">
    <location>
        <begin position="231"/>
        <end position="259"/>
    </location>
</feature>
<comment type="subcellular location">
    <subcellularLocation>
        <location evidence="1">Cell membrane</location>
    </subcellularLocation>
</comment>
<organism evidence="6">
    <name type="scientific">hydrothermal vent metagenome</name>
    <dbReference type="NCBI Taxonomy" id="652676"/>
    <lineage>
        <taxon>unclassified sequences</taxon>
        <taxon>metagenomes</taxon>
        <taxon>ecological metagenomes</taxon>
    </lineage>
</organism>
<keyword evidence="4" id="KW-0812">Transmembrane</keyword>
<proteinExistence type="predicted"/>
<dbReference type="InterPro" id="IPR017900">
    <property type="entry name" value="4Fe4S_Fe_S_CS"/>
</dbReference>
<dbReference type="Pfam" id="PF14697">
    <property type="entry name" value="Fer4_21"/>
    <property type="match status" value="1"/>
</dbReference>
<feature type="transmembrane region" description="Helical" evidence="4">
    <location>
        <begin position="140"/>
        <end position="161"/>
    </location>
</feature>
<evidence type="ECO:0000313" key="6">
    <source>
        <dbReference type="EMBL" id="VAW39131.1"/>
    </source>
</evidence>
<protein>
    <submittedName>
        <fullName evidence="6">Hypothetical iron-sulfur cluster binding protein YccM</fullName>
    </submittedName>
</protein>
<dbReference type="Pfam" id="PF12801">
    <property type="entry name" value="Fer4_5"/>
    <property type="match status" value="2"/>
</dbReference>
<evidence type="ECO:0000256" key="3">
    <source>
        <dbReference type="ARBA" id="ARBA00023136"/>
    </source>
</evidence>
<keyword evidence="4" id="KW-1133">Transmembrane helix</keyword>
<feature type="domain" description="4Fe-4S ferredoxin-type" evidence="5">
    <location>
        <begin position="264"/>
        <end position="288"/>
    </location>
</feature>
<name>A0A3B0V8G7_9ZZZZ</name>
<dbReference type="AlphaFoldDB" id="A0A3B0V8G7"/>
<keyword evidence="2" id="KW-1003">Cell membrane</keyword>
<feature type="transmembrane region" description="Helical" evidence="4">
    <location>
        <begin position="24"/>
        <end position="44"/>
    </location>
</feature>
<evidence type="ECO:0000256" key="1">
    <source>
        <dbReference type="ARBA" id="ARBA00004236"/>
    </source>
</evidence>
<dbReference type="SUPFAM" id="SSF54862">
    <property type="entry name" value="4Fe-4S ferredoxins"/>
    <property type="match status" value="1"/>
</dbReference>
<evidence type="ECO:0000259" key="5">
    <source>
        <dbReference type="PROSITE" id="PS51379"/>
    </source>
</evidence>
<dbReference type="PROSITE" id="PS51379">
    <property type="entry name" value="4FE4S_FER_2"/>
    <property type="match status" value="2"/>
</dbReference>
<feature type="transmembrane region" description="Helical" evidence="4">
    <location>
        <begin position="85"/>
        <end position="103"/>
    </location>
</feature>
<dbReference type="PANTHER" id="PTHR30224:SF4">
    <property type="entry name" value="ELECTRON TRANSPORT PROTEIN YCCM-RELATED"/>
    <property type="match status" value="1"/>
</dbReference>
<dbReference type="Gene3D" id="3.30.70.20">
    <property type="match status" value="1"/>
</dbReference>
<evidence type="ECO:0000256" key="4">
    <source>
        <dbReference type="SAM" id="Phobius"/>
    </source>
</evidence>
<gene>
    <name evidence="6" type="ORF">MNBD_DELTA04-329</name>
</gene>
<dbReference type="GO" id="GO:0005886">
    <property type="term" value="C:plasma membrane"/>
    <property type="evidence" value="ECO:0007669"/>
    <property type="project" value="UniProtKB-SubCell"/>
</dbReference>
<feature type="transmembrane region" description="Helical" evidence="4">
    <location>
        <begin position="300"/>
        <end position="319"/>
    </location>
</feature>
<keyword evidence="3 4" id="KW-0472">Membrane</keyword>
<dbReference type="EMBL" id="UOEY01000068">
    <property type="protein sequence ID" value="VAW39131.1"/>
    <property type="molecule type" value="Genomic_DNA"/>
</dbReference>